<keyword evidence="1" id="KW-0472">Membrane</keyword>
<accession>A0A7Y9J721</accession>
<gene>
    <name evidence="2" type="ORF">BJ983_004119</name>
</gene>
<dbReference type="EMBL" id="JACCBN010000001">
    <property type="protein sequence ID" value="NYD38017.1"/>
    <property type="molecule type" value="Genomic_DNA"/>
</dbReference>
<dbReference type="Pfam" id="PF06197">
    <property type="entry name" value="DUF998"/>
    <property type="match status" value="1"/>
</dbReference>
<dbReference type="RefSeq" id="WP_179795518.1">
    <property type="nucleotide sequence ID" value="NZ_BAABHP010000020.1"/>
</dbReference>
<dbReference type="InterPro" id="IPR009339">
    <property type="entry name" value="DUF998"/>
</dbReference>
<keyword evidence="1" id="KW-1133">Transmembrane helix</keyword>
<keyword evidence="1" id="KW-0812">Transmembrane</keyword>
<comment type="caution">
    <text evidence="2">The sequence shown here is derived from an EMBL/GenBank/DDBJ whole genome shotgun (WGS) entry which is preliminary data.</text>
</comment>
<dbReference type="AlphaFoldDB" id="A0A7Y9J721"/>
<proteinExistence type="predicted"/>
<feature type="transmembrane region" description="Helical" evidence="1">
    <location>
        <begin position="78"/>
        <end position="98"/>
    </location>
</feature>
<dbReference type="Proteomes" id="UP000535890">
    <property type="component" value="Unassembled WGS sequence"/>
</dbReference>
<name>A0A7Y9J721_9PSEU</name>
<evidence type="ECO:0000313" key="3">
    <source>
        <dbReference type="Proteomes" id="UP000535890"/>
    </source>
</evidence>
<evidence type="ECO:0000313" key="2">
    <source>
        <dbReference type="EMBL" id="NYD38017.1"/>
    </source>
</evidence>
<sequence>MDTRRIGALLRAAQPLYIVVELLVAAVVPGPYSLARDTISQLGVVAVSPGHAVMNGAFVLFGTTLALGAALSDRRPRYAGVLWVIAGFSSIATGLAPLDSAPVAHLVVSAPVFLTQPVALLLTGLALRSRVAAGLGIVSVVASVLFLLGAVPDLAGALERLALWPGYVVLGVLGVRTLARASAASAG</sequence>
<evidence type="ECO:0000256" key="1">
    <source>
        <dbReference type="SAM" id="Phobius"/>
    </source>
</evidence>
<reference evidence="2 3" key="1">
    <citation type="submission" date="2020-07" db="EMBL/GenBank/DDBJ databases">
        <title>Sequencing the genomes of 1000 actinobacteria strains.</title>
        <authorList>
            <person name="Klenk H.-P."/>
        </authorList>
    </citation>
    <scope>NUCLEOTIDE SEQUENCE [LARGE SCALE GENOMIC DNA]</scope>
    <source>
        <strain evidence="2 3">DSM 45772</strain>
    </source>
</reference>
<protein>
    <submittedName>
        <fullName evidence="2">Putative membrane protein</fullName>
    </submittedName>
</protein>
<feature type="transmembrane region" description="Helical" evidence="1">
    <location>
        <begin position="134"/>
        <end position="155"/>
    </location>
</feature>
<keyword evidence="3" id="KW-1185">Reference proteome</keyword>
<feature type="transmembrane region" description="Helical" evidence="1">
    <location>
        <begin position="104"/>
        <end position="127"/>
    </location>
</feature>
<organism evidence="2 3">
    <name type="scientific">Actinomycetospora corticicola</name>
    <dbReference type="NCBI Taxonomy" id="663602"/>
    <lineage>
        <taxon>Bacteria</taxon>
        <taxon>Bacillati</taxon>
        <taxon>Actinomycetota</taxon>
        <taxon>Actinomycetes</taxon>
        <taxon>Pseudonocardiales</taxon>
        <taxon>Pseudonocardiaceae</taxon>
        <taxon>Actinomycetospora</taxon>
    </lineage>
</organism>
<feature type="transmembrane region" description="Helical" evidence="1">
    <location>
        <begin position="52"/>
        <end position="71"/>
    </location>
</feature>
<feature type="transmembrane region" description="Helical" evidence="1">
    <location>
        <begin position="12"/>
        <end position="32"/>
    </location>
</feature>
<feature type="transmembrane region" description="Helical" evidence="1">
    <location>
        <begin position="161"/>
        <end position="179"/>
    </location>
</feature>